<organism evidence="6 7">
    <name type="scientific">Actinomadura harenae</name>
    <dbReference type="NCBI Taxonomy" id="2483351"/>
    <lineage>
        <taxon>Bacteria</taxon>
        <taxon>Bacillati</taxon>
        <taxon>Actinomycetota</taxon>
        <taxon>Actinomycetes</taxon>
        <taxon>Streptosporangiales</taxon>
        <taxon>Thermomonosporaceae</taxon>
        <taxon>Actinomadura</taxon>
    </lineage>
</organism>
<evidence type="ECO:0000313" key="6">
    <source>
        <dbReference type="EMBL" id="RMI38362.1"/>
    </source>
</evidence>
<proteinExistence type="inferred from homology"/>
<keyword evidence="5" id="KW-0472">Membrane</keyword>
<dbReference type="InterPro" id="IPR051201">
    <property type="entry name" value="Chloro_Bact_Ser_Proteases"/>
</dbReference>
<keyword evidence="3" id="KW-0378">Hydrolase</keyword>
<reference evidence="6 7" key="1">
    <citation type="submission" date="2018-10" db="EMBL/GenBank/DDBJ databases">
        <title>Isolation from soil.</title>
        <authorList>
            <person name="Hu J."/>
        </authorList>
    </citation>
    <scope>NUCLEOTIDE SEQUENCE [LARGE SCALE GENOMIC DNA]</scope>
    <source>
        <strain evidence="6 7">NEAU-Ht49</strain>
    </source>
</reference>
<evidence type="ECO:0000256" key="4">
    <source>
        <dbReference type="SAM" id="MobiDB-lite"/>
    </source>
</evidence>
<keyword evidence="7" id="KW-1185">Reference proteome</keyword>
<feature type="region of interest" description="Disordered" evidence="4">
    <location>
        <begin position="1"/>
        <end position="161"/>
    </location>
</feature>
<dbReference type="InterPro" id="IPR001940">
    <property type="entry name" value="Peptidase_S1C"/>
</dbReference>
<dbReference type="OrthoDB" id="73775at2"/>
<keyword evidence="5" id="KW-0812">Transmembrane</keyword>
<evidence type="ECO:0000256" key="3">
    <source>
        <dbReference type="ARBA" id="ARBA00022801"/>
    </source>
</evidence>
<dbReference type="GO" id="GO:0006508">
    <property type="term" value="P:proteolysis"/>
    <property type="evidence" value="ECO:0007669"/>
    <property type="project" value="UniProtKB-KW"/>
</dbReference>
<accession>A0A3M2LLM8</accession>
<dbReference type="PANTHER" id="PTHR43343:SF3">
    <property type="entry name" value="PROTEASE DO-LIKE 8, CHLOROPLASTIC"/>
    <property type="match status" value="1"/>
</dbReference>
<comment type="caution">
    <text evidence="6">The sequence shown here is derived from an EMBL/GenBank/DDBJ whole genome shotgun (WGS) entry which is preliminary data.</text>
</comment>
<gene>
    <name evidence="6" type="ORF">EBO15_33205</name>
</gene>
<dbReference type="SUPFAM" id="SSF50494">
    <property type="entry name" value="Trypsin-like serine proteases"/>
    <property type="match status" value="1"/>
</dbReference>
<feature type="compositionally biased region" description="Pro residues" evidence="4">
    <location>
        <begin position="89"/>
        <end position="100"/>
    </location>
</feature>
<comment type="similarity">
    <text evidence="1">Belongs to the peptidase S1C family.</text>
</comment>
<feature type="compositionally biased region" description="Low complexity" evidence="4">
    <location>
        <begin position="101"/>
        <end position="113"/>
    </location>
</feature>
<keyword evidence="5" id="KW-1133">Transmembrane helix</keyword>
<dbReference type="PANTHER" id="PTHR43343">
    <property type="entry name" value="PEPTIDASE S12"/>
    <property type="match status" value="1"/>
</dbReference>
<evidence type="ECO:0000256" key="5">
    <source>
        <dbReference type="SAM" id="Phobius"/>
    </source>
</evidence>
<dbReference type="GO" id="GO:0004252">
    <property type="term" value="F:serine-type endopeptidase activity"/>
    <property type="evidence" value="ECO:0007669"/>
    <property type="project" value="InterPro"/>
</dbReference>
<feature type="compositionally biased region" description="Gly residues" evidence="4">
    <location>
        <begin position="125"/>
        <end position="144"/>
    </location>
</feature>
<dbReference type="InterPro" id="IPR009003">
    <property type="entry name" value="Peptidase_S1_PA"/>
</dbReference>
<dbReference type="Gene3D" id="2.40.10.10">
    <property type="entry name" value="Trypsin-like serine proteases"/>
    <property type="match status" value="2"/>
</dbReference>
<dbReference type="Proteomes" id="UP000282674">
    <property type="component" value="Unassembled WGS sequence"/>
</dbReference>
<dbReference type="Pfam" id="PF13365">
    <property type="entry name" value="Trypsin_2"/>
    <property type="match status" value="1"/>
</dbReference>
<feature type="transmembrane region" description="Helical" evidence="5">
    <location>
        <begin position="176"/>
        <end position="200"/>
    </location>
</feature>
<dbReference type="PRINTS" id="PR00834">
    <property type="entry name" value="PROTEASES2C"/>
</dbReference>
<evidence type="ECO:0000313" key="7">
    <source>
        <dbReference type="Proteomes" id="UP000282674"/>
    </source>
</evidence>
<evidence type="ECO:0000256" key="1">
    <source>
        <dbReference type="ARBA" id="ARBA00010541"/>
    </source>
</evidence>
<name>A0A3M2LLM8_9ACTN</name>
<protein>
    <submittedName>
        <fullName evidence="6">Peptidase S1</fullName>
    </submittedName>
</protein>
<dbReference type="AlphaFoldDB" id="A0A3M2LLM8"/>
<dbReference type="InterPro" id="IPR043504">
    <property type="entry name" value="Peptidase_S1_PA_chymotrypsin"/>
</dbReference>
<keyword evidence="2" id="KW-0645">Protease</keyword>
<dbReference type="EMBL" id="RFFG01000087">
    <property type="protein sequence ID" value="RMI38362.1"/>
    <property type="molecule type" value="Genomic_DNA"/>
</dbReference>
<evidence type="ECO:0000256" key="2">
    <source>
        <dbReference type="ARBA" id="ARBA00022670"/>
    </source>
</evidence>
<sequence length="444" mass="43090">MSNDQQDFAPRQDGPDAAWHPDAHHATPAEPPRAARRHPEPPLAGTGSSGPAEPSPWQGTPDAPTSVRDGSIPVEPSRAVPVFSSSPHVGPPAGPVPGGTPAPSSSSSFGRPGPAHPTSTAPFGGVPGGPGVPGPFGGPGGPGAGWPPPGGPVPFGAAGPVPPPRPSWGWSARRRLALLGAAAAIALGAGGVGAAATLAFGGDPGSEFGPSAVAGVSTKGDATTAQVAKAVQPSVVSVQTVATSGEGTGSGVILRADGTIMTNAHVVSGARQVTVKFSDARTAPAKILGVDSAHDIAVIQAQGASGLRPAVLGNSAKLAVGDPVLAVGSPLGLDGSVTSGIVSALGRSIQEGDGGGDQQDLPPFMQGRFTQQQTTVIKNAIQTDAAINPGNSGGALVNGAGQVIGVNTAIATSGDGSGSIGVGFAIPVNDARKAVNRILTTGSV</sequence>